<reference evidence="11" key="1">
    <citation type="journal article" date="2017" name="bioRxiv">
        <title>Comparative analysis of the genomes of Stylophora pistillata and Acropora digitifera provides evidence for extensive differences between species of corals.</title>
        <authorList>
            <person name="Voolstra C.R."/>
            <person name="Li Y."/>
            <person name="Liew Y.J."/>
            <person name="Baumgarten S."/>
            <person name="Zoccola D."/>
            <person name="Flot J.-F."/>
            <person name="Tambutte S."/>
            <person name="Allemand D."/>
            <person name="Aranda M."/>
        </authorList>
    </citation>
    <scope>NUCLEOTIDE SEQUENCE [LARGE SCALE GENOMIC DNA]</scope>
</reference>
<dbReference type="InterPro" id="IPR042066">
    <property type="entry name" value="Spt6_death-like"/>
</dbReference>
<feature type="transmembrane region" description="Helical" evidence="7">
    <location>
        <begin position="187"/>
        <end position="206"/>
    </location>
</feature>
<dbReference type="InterPro" id="IPR035420">
    <property type="entry name" value="Spt6_SH2"/>
</dbReference>
<organism evidence="10 11">
    <name type="scientific">Stylophora pistillata</name>
    <name type="common">Smooth cauliflower coral</name>
    <dbReference type="NCBI Taxonomy" id="50429"/>
    <lineage>
        <taxon>Eukaryota</taxon>
        <taxon>Metazoa</taxon>
        <taxon>Cnidaria</taxon>
        <taxon>Anthozoa</taxon>
        <taxon>Hexacorallia</taxon>
        <taxon>Scleractinia</taxon>
        <taxon>Astrocoeniina</taxon>
        <taxon>Pocilloporidae</taxon>
        <taxon>Stylophora</taxon>
    </lineage>
</organism>
<dbReference type="InterPro" id="IPR036860">
    <property type="entry name" value="SH2_dom_sf"/>
</dbReference>
<dbReference type="FunFam" id="3.30.505.10:FF:000030">
    <property type="entry name" value="Transcription elongation factor spt6"/>
    <property type="match status" value="1"/>
</dbReference>
<evidence type="ECO:0000259" key="8">
    <source>
        <dbReference type="PROSITE" id="PS50001"/>
    </source>
</evidence>
<dbReference type="SUPFAM" id="SSF50249">
    <property type="entry name" value="Nucleic acid-binding proteins"/>
    <property type="match status" value="1"/>
</dbReference>
<dbReference type="InterPro" id="IPR028231">
    <property type="entry name" value="Spt6_YqgF"/>
</dbReference>
<dbReference type="FunFam" id="1.10.10.2740:FF:000001">
    <property type="entry name" value="Transcription elongation factor spt6"/>
    <property type="match status" value="1"/>
</dbReference>
<dbReference type="GO" id="GO:0003677">
    <property type="term" value="F:DNA binding"/>
    <property type="evidence" value="ECO:0007669"/>
    <property type="project" value="InterPro"/>
</dbReference>
<dbReference type="GO" id="GO:0031491">
    <property type="term" value="F:nucleosome binding"/>
    <property type="evidence" value="ECO:0007669"/>
    <property type="project" value="TreeGrafter"/>
</dbReference>
<dbReference type="Pfam" id="PF14632">
    <property type="entry name" value="SPT6_acidic"/>
    <property type="match status" value="1"/>
</dbReference>
<dbReference type="InterPro" id="IPR037027">
    <property type="entry name" value="YqgF/RNaseH-like_dom_sf"/>
</dbReference>
<dbReference type="InterPro" id="IPR010994">
    <property type="entry name" value="RuvA_2-like"/>
</dbReference>
<dbReference type="PANTHER" id="PTHR10145">
    <property type="entry name" value="TRANSCRIPTION ELONGATION FACTOR SPT6"/>
    <property type="match status" value="1"/>
</dbReference>
<keyword evidence="7" id="KW-0812">Transmembrane</keyword>
<dbReference type="InterPro" id="IPR035018">
    <property type="entry name" value="Spt6_SH2_C"/>
</dbReference>
<dbReference type="InterPro" id="IPR000980">
    <property type="entry name" value="SH2"/>
</dbReference>
<evidence type="ECO:0000313" key="10">
    <source>
        <dbReference type="EMBL" id="PFX14308.1"/>
    </source>
</evidence>
<dbReference type="OrthoDB" id="5982707at2759"/>
<feature type="transmembrane region" description="Helical" evidence="7">
    <location>
        <begin position="302"/>
        <end position="320"/>
    </location>
</feature>
<dbReference type="InterPro" id="IPR017072">
    <property type="entry name" value="TF_Spt6"/>
</dbReference>
<dbReference type="Pfam" id="PF22706">
    <property type="entry name" value="Tex_central_region"/>
    <property type="match status" value="1"/>
</dbReference>
<dbReference type="CDD" id="cd09918">
    <property type="entry name" value="SH2_Nterm_SPT6_like"/>
    <property type="match status" value="1"/>
</dbReference>
<comment type="subcellular location">
    <subcellularLocation>
        <location evidence="1">Nucleus</location>
    </subcellularLocation>
</comment>
<feature type="transmembrane region" description="Helical" evidence="7">
    <location>
        <begin position="404"/>
        <end position="427"/>
    </location>
</feature>
<keyword evidence="7" id="KW-1133">Transmembrane helix</keyword>
<feature type="domain" description="S1 motif" evidence="9">
    <location>
        <begin position="1598"/>
        <end position="1653"/>
    </location>
</feature>
<dbReference type="GO" id="GO:0003746">
    <property type="term" value="F:translation elongation factor activity"/>
    <property type="evidence" value="ECO:0007669"/>
    <property type="project" value="UniProtKB-KW"/>
</dbReference>
<evidence type="ECO:0000256" key="5">
    <source>
        <dbReference type="PROSITE-ProRule" id="PRU00191"/>
    </source>
</evidence>
<dbReference type="SUPFAM" id="SSF55550">
    <property type="entry name" value="SH2 domain"/>
    <property type="match status" value="1"/>
</dbReference>
<dbReference type="Pfam" id="PF14635">
    <property type="entry name" value="HHH_7"/>
    <property type="match status" value="1"/>
</dbReference>
<feature type="transmembrane region" description="Helical" evidence="7">
    <location>
        <begin position="332"/>
        <end position="351"/>
    </location>
</feature>
<gene>
    <name evidence="10" type="primary">SUPT6H</name>
    <name evidence="10" type="ORF">AWC38_SpisGene21548</name>
</gene>
<dbReference type="Proteomes" id="UP000225706">
    <property type="component" value="Unassembled WGS sequence"/>
</dbReference>
<protein>
    <submittedName>
        <fullName evidence="10">Transcription elongation factor SPT6</fullName>
    </submittedName>
</protein>
<dbReference type="InterPro" id="IPR032706">
    <property type="entry name" value="Spt6_HHH"/>
</dbReference>
<feature type="transmembrane region" description="Helical" evidence="7">
    <location>
        <begin position="87"/>
        <end position="104"/>
    </location>
</feature>
<evidence type="ECO:0000259" key="9">
    <source>
        <dbReference type="PROSITE" id="PS50126"/>
    </source>
</evidence>
<dbReference type="InterPro" id="IPR012340">
    <property type="entry name" value="NA-bd_OB-fold"/>
</dbReference>
<dbReference type="SUPFAM" id="SSF158832">
    <property type="entry name" value="Tex N-terminal region-like"/>
    <property type="match status" value="1"/>
</dbReference>
<dbReference type="Gene3D" id="1.10.10.2740">
    <property type="entry name" value="Spt6, Death-like domain"/>
    <property type="match status" value="1"/>
</dbReference>
<dbReference type="Gene3D" id="1.10.3500.10">
    <property type="entry name" value="Tex N-terminal region-like"/>
    <property type="match status" value="2"/>
</dbReference>
<dbReference type="GO" id="GO:0140673">
    <property type="term" value="P:transcription elongation-coupled chromatin remodeling"/>
    <property type="evidence" value="ECO:0007669"/>
    <property type="project" value="InterPro"/>
</dbReference>
<dbReference type="FunFam" id="1.10.10.650:FF:000002">
    <property type="entry name" value="Transcription elongation factor spt6"/>
    <property type="match status" value="1"/>
</dbReference>
<feature type="region of interest" description="Disordered" evidence="6">
    <location>
        <begin position="471"/>
        <end position="545"/>
    </location>
</feature>
<dbReference type="GO" id="GO:0042393">
    <property type="term" value="F:histone binding"/>
    <property type="evidence" value="ECO:0007669"/>
    <property type="project" value="TreeGrafter"/>
</dbReference>
<feature type="transmembrane region" description="Helical" evidence="7">
    <location>
        <begin position="240"/>
        <end position="261"/>
    </location>
</feature>
<keyword evidence="7" id="KW-0472">Membrane</keyword>
<feature type="compositionally biased region" description="Polar residues" evidence="6">
    <location>
        <begin position="1"/>
        <end position="10"/>
    </location>
</feature>
<keyword evidence="5" id="KW-0727">SH2 domain</keyword>
<feature type="region of interest" description="Disordered" evidence="6">
    <location>
        <begin position="783"/>
        <end position="802"/>
    </location>
</feature>
<dbReference type="Pfam" id="PF14633">
    <property type="entry name" value="SH2_2"/>
    <property type="match status" value="1"/>
</dbReference>
<dbReference type="Pfam" id="PF14641">
    <property type="entry name" value="HTH_44"/>
    <property type="match status" value="1"/>
</dbReference>
<dbReference type="PROSITE" id="PS50126">
    <property type="entry name" value="S1"/>
    <property type="match status" value="1"/>
</dbReference>
<dbReference type="InterPro" id="IPR003029">
    <property type="entry name" value="S1_domain"/>
</dbReference>
<dbReference type="SUPFAM" id="SSF53098">
    <property type="entry name" value="Ribonuclease H-like"/>
    <property type="match status" value="1"/>
</dbReference>
<evidence type="ECO:0000256" key="7">
    <source>
        <dbReference type="SAM" id="Phobius"/>
    </source>
</evidence>
<feature type="region of interest" description="Disordered" evidence="6">
    <location>
        <begin position="1949"/>
        <end position="2051"/>
    </location>
</feature>
<feature type="region of interest" description="Disordered" evidence="6">
    <location>
        <begin position="1"/>
        <end position="47"/>
    </location>
</feature>
<dbReference type="InterPro" id="IPR023319">
    <property type="entry name" value="Tex-like_HTH_dom_sf"/>
</dbReference>
<keyword evidence="4" id="KW-0539">Nucleus</keyword>
<evidence type="ECO:0000313" key="11">
    <source>
        <dbReference type="Proteomes" id="UP000225706"/>
    </source>
</evidence>
<dbReference type="InterPro" id="IPR028088">
    <property type="entry name" value="Spt6_HTH_DNA-bd_dom"/>
</dbReference>
<dbReference type="SMART" id="SM00252">
    <property type="entry name" value="SH2"/>
    <property type="match status" value="1"/>
</dbReference>
<dbReference type="GO" id="GO:0008023">
    <property type="term" value="C:transcription elongation factor complex"/>
    <property type="evidence" value="ECO:0007669"/>
    <property type="project" value="TreeGrafter"/>
</dbReference>
<dbReference type="CDD" id="cd09928">
    <property type="entry name" value="SH2_Cterm_SPT6_like"/>
    <property type="match status" value="1"/>
</dbReference>
<feature type="transmembrane region" description="Helical" evidence="7">
    <location>
        <begin position="145"/>
        <end position="166"/>
    </location>
</feature>
<feature type="region of interest" description="Disordered" evidence="6">
    <location>
        <begin position="1901"/>
        <end position="1920"/>
    </location>
</feature>
<dbReference type="Gene3D" id="2.40.50.140">
    <property type="entry name" value="Nucleic acid-binding proteins"/>
    <property type="match status" value="1"/>
</dbReference>
<dbReference type="EMBL" id="LSMT01000801">
    <property type="protein sequence ID" value="PFX14308.1"/>
    <property type="molecule type" value="Genomic_DNA"/>
</dbReference>
<name>A0A2B4RD47_STYPI</name>
<dbReference type="PANTHER" id="PTHR10145:SF6">
    <property type="entry name" value="TRANSCRIPTION ELONGATION FACTOR SPT6"/>
    <property type="match status" value="1"/>
</dbReference>
<dbReference type="InterPro" id="IPR035019">
    <property type="entry name" value="Spt6_SH2_N"/>
</dbReference>
<dbReference type="InterPro" id="IPR012337">
    <property type="entry name" value="RNaseH-like_sf"/>
</dbReference>
<feature type="region of interest" description="Disordered" evidence="6">
    <location>
        <begin position="931"/>
        <end position="959"/>
    </location>
</feature>
<feature type="compositionally biased region" description="Acidic residues" evidence="6">
    <location>
        <begin position="690"/>
        <end position="704"/>
    </location>
</feature>
<feature type="compositionally biased region" description="Polar residues" evidence="6">
    <location>
        <begin position="1903"/>
        <end position="1918"/>
    </location>
</feature>
<dbReference type="Pfam" id="PF00575">
    <property type="entry name" value="S1"/>
    <property type="match status" value="1"/>
</dbReference>
<keyword evidence="10" id="KW-0251">Elongation factor</keyword>
<accession>A0A2B4RD47</accession>
<feature type="compositionally biased region" description="Low complexity" evidence="6">
    <location>
        <begin position="1986"/>
        <end position="2042"/>
    </location>
</feature>
<dbReference type="Pfam" id="PF14639">
    <property type="entry name" value="YqgF"/>
    <property type="match status" value="1"/>
</dbReference>
<feature type="domain" description="SH2" evidence="8">
    <location>
        <begin position="1695"/>
        <end position="1786"/>
    </location>
</feature>
<dbReference type="InterPro" id="IPR028083">
    <property type="entry name" value="Spt6_acidic_N_dom"/>
</dbReference>
<dbReference type="GO" id="GO:0034728">
    <property type="term" value="P:nucleosome organization"/>
    <property type="evidence" value="ECO:0007669"/>
    <property type="project" value="TreeGrafter"/>
</dbReference>
<dbReference type="FunFam" id="1.10.150.850:FF:000001">
    <property type="entry name" value="Transcription elongation factor spt6"/>
    <property type="match status" value="1"/>
</dbReference>
<evidence type="ECO:0000256" key="3">
    <source>
        <dbReference type="ARBA" id="ARBA00023163"/>
    </source>
</evidence>
<feature type="transmembrane region" description="Helical" evidence="7">
    <location>
        <begin position="111"/>
        <end position="133"/>
    </location>
</feature>
<keyword evidence="3" id="KW-0804">Transcription</keyword>
<feature type="compositionally biased region" description="Acidic residues" evidence="6">
    <location>
        <begin position="473"/>
        <end position="523"/>
    </location>
</feature>
<evidence type="ECO:0000256" key="6">
    <source>
        <dbReference type="SAM" id="MobiDB-lite"/>
    </source>
</evidence>
<dbReference type="Gene3D" id="1.10.150.850">
    <property type="entry name" value="Spt6, helix-hairpin-helix domain"/>
    <property type="match status" value="1"/>
</dbReference>
<dbReference type="SUPFAM" id="SSF47781">
    <property type="entry name" value="RuvA domain 2-like"/>
    <property type="match status" value="2"/>
</dbReference>
<evidence type="ECO:0000256" key="4">
    <source>
        <dbReference type="ARBA" id="ARBA00023242"/>
    </source>
</evidence>
<evidence type="ECO:0000256" key="2">
    <source>
        <dbReference type="ARBA" id="ARBA00009253"/>
    </source>
</evidence>
<proteinExistence type="inferred from homology"/>
<dbReference type="PROSITE" id="PS50001">
    <property type="entry name" value="SH2"/>
    <property type="match status" value="1"/>
</dbReference>
<dbReference type="Gene3D" id="3.30.420.140">
    <property type="entry name" value="YqgF/RNase H-like domain"/>
    <property type="match status" value="1"/>
</dbReference>
<keyword evidence="10" id="KW-0648">Protein biosynthesis</keyword>
<dbReference type="STRING" id="50429.A0A2B4RD47"/>
<dbReference type="InterPro" id="IPR055179">
    <property type="entry name" value="Tex-like_central_region"/>
</dbReference>
<comment type="similarity">
    <text evidence="2">Belongs to the SPT6 family.</text>
</comment>
<dbReference type="InterPro" id="IPR023323">
    <property type="entry name" value="Tex-like_dom_sf"/>
</dbReference>
<comment type="caution">
    <text evidence="10">The sequence shown here is derived from an EMBL/GenBank/DDBJ whole genome shotgun (WGS) entry which is preliminary data.</text>
</comment>
<feature type="region of interest" description="Disordered" evidence="6">
    <location>
        <begin position="686"/>
        <end position="716"/>
    </location>
</feature>
<dbReference type="Gene3D" id="3.30.505.10">
    <property type="entry name" value="SH2 domain"/>
    <property type="match status" value="2"/>
</dbReference>
<dbReference type="Gene3D" id="1.10.10.650">
    <property type="entry name" value="RuvA domain 2-like"/>
    <property type="match status" value="1"/>
</dbReference>
<sequence>MEAEGPTQTEPLLGKETVLPITRATHPRSSSEDNEEMGTVTQWPEESHHTSIQSITADANGEVFAERSMGFCRKACALMKFFLFDSHWPLICLIAVSFLGVWLPNKRRSMWPFTFIPVFHLLFGLGAHLYFILTSNHRSVHIGSKMLLTSLWISAFASYVLALYYFRYQTQEWMKDLNKNQRRAVNVALFTGMLLVSLILFGDAYYQVIFDLVNIKEALLQNCHRPVTCNAVFYTLAVSVYWGLYSSIPVCCVFFSLCLAMTNDLTKGYSRLAKCTGDVRNALMLHKQVREQVGERINSMQVWFLIHMLFYVVVLLANIFEWLEATMELKFAYQYMAQISGTLVVVYKFFFPFLSASYVTWHESTLVQDLNDKMDFQPRETFYSRQDPEVFLTQSRRRGYGFRLFKIQITVTIAVFSLLGNPAMVMLDDWKISNKRNERIKLVIVEFHCSFEGDSSSSFVTRPFVMSKFGDSQAEEDSLDESLSEKSDDDEDEDEEGEEEEEQAEDENDIIKDEVEESAGEEEEGHHGHHHRKRRKADEAEELDEEDLSLIEENLGISIKRKKPRLKKIKVLDSDEEEEDQLAGSAAVKEREAIANQLFEGGDDSGEVCDSTKAYCLSSLNIINGNHSLISDVDDFIVDDEGNPINRHPKRERRRLPGTLQDSALMEAQDIFGLDFDFDEFEKYGRDDFSSEEEEEDYEDDTEDGAPRRPKKKSTKKSIYEVFEPSELEKGMLTNKDNEIRTADVPERFQVRDFAVKSTEDGELDDEADWIYKHAFLDLPISQQQDPLDGDTHPHSNTPKPNSAVAKIREALNLMRNQLFEVPFIASYRKEYIEPELNIEDLWKIWEWDEKWSQLRTRKENLHRLFEEMQNYQFNKIQESGNEPLDDDTRILQAEDIDRLDGVETMEQLKDVYSHFMLYYKNDIPAMWEAKRKKKESGEGGEADGESKTTPPKRKMPAKRDLYTICKQAGVSGVARKFGLTPDQLGENLRDNYQRHETEQHPVEPDDAAENYLSSTFSTVDQVLEAAQHMVAMQIARDPLVRQCVRQTFYERAKLKIKPTKKGKKDEFSHLVQEWNTQRTNALSRAFNQMLYPLLEKELKLKLLQEAKNFVVKSCCRRLRSWIEVAPYQPEQHIDERDYDDSSNTEGLRVLACSFSNNPDTPAFLAMLDGGGQVNDYLRLKYLLNRRNTNRAKEREDKEKDMQRLKQFILKKRPQVVIVAAEFRETVSVMDDIKMCIAELEQENQIPTISVEALDGEVARVFMSSPRAENEFREYPPLLRHAVSLGRRIQDPLTEFAALCVEEDELLCLRLHPFQDQVPKEQLVKSLHREFVTVVNEVGVDPNRLLEHPHTVSLLQFVCGLGPRKASSLLKSLRQQCTRLENRSQLVTVCGLGPQVFLNCAGFIKIDTAAISDTTTNYIEVLDGSRVHPETYEWAKKMAVDALEYDEATMESNPSSALEEILEAPDRLKDLDLDAFAEELERQGYGNKRITLYDIRDELFGQYRERRSPYRSLTVEESFRLMTGETSESLYVGKMVVCTVTGFANRKPPRDMIDQAQPVRNDETGQWQCPFCLQDTFPDLSEVWTHLDNGSCAGQAIGVRTRLESGLSGFLPTKMISDKSISSPHDRVKVGMTLHCRVTRVNMERFQLDLTCRSSDLADKEGKFSLPKDLYYDQEAADKDKKDEEVAKKKANRPKYVKRVIVHPAFKNISFKEAERLLADMDQGECIVRPSSKGADHLTVTWKVDEGVYQHVDVREEGKENAFSLGRSLWIDSEEFEDLDEIIARHVQPMASFAREILNHKNYRAVDGVKAKLEEILQAEKRKAPQRIPYLMSTTKEFPGKFFLGYLPRVKPRIEYVSVTPDGFRYRGRVHATLNGLFRWFKEHFRDPIPGTPRHRMPVAMSEGNTPYTPGGTPSINSDVDPARLLPQLQQHFPRGINDPKVYSALAAVARQQQDSQKKTPTQLTPAQWGAAAAQHVQRQKKQRSSQHQSTPTQQTPTQHTPTQQGYQQYPQYGYYQQHQDQSQAQTPTTYGYQQTYSGSKSTGKESSKSR</sequence>
<keyword evidence="11" id="KW-1185">Reference proteome</keyword>
<feature type="compositionally biased region" description="Polar residues" evidence="6">
    <location>
        <begin position="1951"/>
        <end position="1966"/>
    </location>
</feature>
<evidence type="ECO:0000256" key="1">
    <source>
        <dbReference type="ARBA" id="ARBA00004123"/>
    </source>
</evidence>